<keyword evidence="6" id="KW-1185">Reference proteome</keyword>
<dbReference type="SUPFAM" id="SSF51735">
    <property type="entry name" value="NAD(P)-binding Rossmann-fold domains"/>
    <property type="match status" value="1"/>
</dbReference>
<dbReference type="RefSeq" id="WP_058527268.1">
    <property type="nucleotide sequence ID" value="NZ_CAAAHY010000014.1"/>
</dbReference>
<dbReference type="PRINTS" id="PR01713">
    <property type="entry name" value="NUCEPIMERASE"/>
</dbReference>
<comment type="pathway">
    <text evidence="1">Bacterial outer membrane biogenesis; LPS O-antigen biosynthesis.</text>
</comment>
<protein>
    <submittedName>
        <fullName evidence="5">dTDP-D-glucose 4,6-dehydratase</fullName>
    </submittedName>
</protein>
<sequence length="353" mass="39391">MTSFSGKKILVVGGAGFVGSNLTNKLLASDASKVIVVDNLLSADITRVATHPNLEFIHASITDDAVLYRLPEDLDYVFHLATYHGNQSSIEDPLKDHENNTLTTLKLFDRISKFKSLKKVVYSSAGCVVAKKTFDYAEATVEQEDVSLYLDSPYQMSKIFGEFYGNYYFMRYNMPFVKARFQNVYGPGEILGAGQWRGNANTIWRNVTPTFIFKALHNQALPLDNGGIATRDFIYVDDIVDGLIACALKGKEGGVYNIASGVETSILELATMINEITGNQAALDKLPPRNWDRSGKRHGDTSKSERELGFKAQVSLPEGLQRTIDWTKEHLKTIKQCMGKHVRYVPDVKPFLE</sequence>
<dbReference type="Pfam" id="PF01370">
    <property type="entry name" value="Epimerase"/>
    <property type="match status" value="1"/>
</dbReference>
<name>A0A0W0TJC8_LEGER</name>
<evidence type="ECO:0000313" key="6">
    <source>
        <dbReference type="Proteomes" id="UP000054773"/>
    </source>
</evidence>
<organism evidence="5 6">
    <name type="scientific">Legionella erythra</name>
    <dbReference type="NCBI Taxonomy" id="448"/>
    <lineage>
        <taxon>Bacteria</taxon>
        <taxon>Pseudomonadati</taxon>
        <taxon>Pseudomonadota</taxon>
        <taxon>Gammaproteobacteria</taxon>
        <taxon>Legionellales</taxon>
        <taxon>Legionellaceae</taxon>
        <taxon>Legionella</taxon>
    </lineage>
</organism>
<evidence type="ECO:0000256" key="3">
    <source>
        <dbReference type="SAM" id="MobiDB-lite"/>
    </source>
</evidence>
<dbReference type="STRING" id="448.Lery_1968"/>
<dbReference type="InterPro" id="IPR036291">
    <property type="entry name" value="NAD(P)-bd_dom_sf"/>
</dbReference>
<evidence type="ECO:0000313" key="5">
    <source>
        <dbReference type="EMBL" id="KTC95673.1"/>
    </source>
</evidence>
<feature type="domain" description="NAD-dependent epimerase/dehydratase" evidence="4">
    <location>
        <begin position="9"/>
        <end position="259"/>
    </location>
</feature>
<gene>
    <name evidence="5" type="primary">rmlB</name>
    <name evidence="5" type="ORF">Lery_1968</name>
</gene>
<evidence type="ECO:0000256" key="2">
    <source>
        <dbReference type="ARBA" id="ARBA00007637"/>
    </source>
</evidence>
<evidence type="ECO:0000256" key="1">
    <source>
        <dbReference type="ARBA" id="ARBA00005125"/>
    </source>
</evidence>
<dbReference type="AlphaFoldDB" id="A0A0W0TJC8"/>
<dbReference type="Gene3D" id="3.40.50.720">
    <property type="entry name" value="NAD(P)-binding Rossmann-like Domain"/>
    <property type="match status" value="1"/>
</dbReference>
<dbReference type="Gene3D" id="3.90.25.10">
    <property type="entry name" value="UDP-galactose 4-epimerase, domain 1"/>
    <property type="match status" value="1"/>
</dbReference>
<reference evidence="5 6" key="1">
    <citation type="submission" date="2015-11" db="EMBL/GenBank/DDBJ databases">
        <title>Genomic analysis of 38 Legionella species identifies large and diverse effector repertoires.</title>
        <authorList>
            <person name="Burstein D."/>
            <person name="Amaro F."/>
            <person name="Zusman T."/>
            <person name="Lifshitz Z."/>
            <person name="Cohen O."/>
            <person name="Gilbert J.A."/>
            <person name="Pupko T."/>
            <person name="Shuman H.A."/>
            <person name="Segal G."/>
        </authorList>
    </citation>
    <scope>NUCLEOTIDE SEQUENCE [LARGE SCALE GENOMIC DNA]</scope>
    <source>
        <strain evidence="5 6">SE-32A-C8</strain>
    </source>
</reference>
<proteinExistence type="inferred from homology"/>
<accession>A0A0W0TJC8</accession>
<dbReference type="OrthoDB" id="9803010at2"/>
<evidence type="ECO:0000259" key="4">
    <source>
        <dbReference type="Pfam" id="PF01370"/>
    </source>
</evidence>
<dbReference type="EMBL" id="LNYA01000032">
    <property type="protein sequence ID" value="KTC95673.1"/>
    <property type="molecule type" value="Genomic_DNA"/>
</dbReference>
<feature type="region of interest" description="Disordered" evidence="3">
    <location>
        <begin position="284"/>
        <end position="308"/>
    </location>
</feature>
<dbReference type="Proteomes" id="UP000054773">
    <property type="component" value="Unassembled WGS sequence"/>
</dbReference>
<dbReference type="PANTHER" id="PTHR43000">
    <property type="entry name" value="DTDP-D-GLUCOSE 4,6-DEHYDRATASE-RELATED"/>
    <property type="match status" value="1"/>
</dbReference>
<comment type="caution">
    <text evidence="5">The sequence shown here is derived from an EMBL/GenBank/DDBJ whole genome shotgun (WGS) entry which is preliminary data.</text>
</comment>
<dbReference type="InterPro" id="IPR001509">
    <property type="entry name" value="Epimerase_deHydtase"/>
</dbReference>
<dbReference type="PATRIC" id="fig|448.7.peg.2065"/>
<feature type="compositionally biased region" description="Basic and acidic residues" evidence="3">
    <location>
        <begin position="286"/>
        <end position="308"/>
    </location>
</feature>
<comment type="similarity">
    <text evidence="2">Belongs to the NAD(P)-dependent epimerase/dehydratase family.</text>
</comment>